<dbReference type="Pfam" id="PF00072">
    <property type="entry name" value="Response_reg"/>
    <property type="match status" value="1"/>
</dbReference>
<keyword evidence="1 2" id="KW-0597">Phosphoprotein</keyword>
<dbReference type="InterPro" id="IPR001789">
    <property type="entry name" value="Sig_transdc_resp-reg_receiver"/>
</dbReference>
<protein>
    <submittedName>
        <fullName evidence="4">Two-component response regulator</fullName>
    </submittedName>
</protein>
<accession>A0A1Y5TU91</accession>
<name>A0A1Y5TU91_9RHOB</name>
<evidence type="ECO:0000313" key="5">
    <source>
        <dbReference type="Proteomes" id="UP000193870"/>
    </source>
</evidence>
<evidence type="ECO:0000256" key="2">
    <source>
        <dbReference type="PROSITE-ProRule" id="PRU00169"/>
    </source>
</evidence>
<gene>
    <name evidence="4" type="ORF">PAM7066_03447</name>
</gene>
<keyword evidence="5" id="KW-1185">Reference proteome</keyword>
<reference evidence="4 5" key="1">
    <citation type="submission" date="2017-03" db="EMBL/GenBank/DDBJ databases">
        <authorList>
            <person name="Afonso C.L."/>
            <person name="Miller P.J."/>
            <person name="Scott M.A."/>
            <person name="Spackman E."/>
            <person name="Goraichik I."/>
            <person name="Dimitrov K.M."/>
            <person name="Suarez D.L."/>
            <person name="Swayne D.E."/>
        </authorList>
    </citation>
    <scope>NUCLEOTIDE SEQUENCE [LARGE SCALE GENOMIC DNA]</scope>
    <source>
        <strain evidence="4 5">CECT 7066</strain>
    </source>
</reference>
<dbReference type="GO" id="GO:0000160">
    <property type="term" value="P:phosphorelay signal transduction system"/>
    <property type="evidence" value="ECO:0007669"/>
    <property type="project" value="InterPro"/>
</dbReference>
<dbReference type="EMBL" id="FWFV01000014">
    <property type="protein sequence ID" value="SLN68336.1"/>
    <property type="molecule type" value="Genomic_DNA"/>
</dbReference>
<sequence length="106" mass="11657">MLLAMDLEMLLEDQGYEVLQPVRNVERALAVLGAERPDVVTLDMNLNGESSAPVATALREQNIPFVVVTGYTAKHGEEPAFRDAPLVKKPYDTVELLRALTHLLTG</sequence>
<proteinExistence type="predicted"/>
<dbReference type="STRING" id="315423.SAMN04488020_11551"/>
<dbReference type="InterPro" id="IPR050595">
    <property type="entry name" value="Bact_response_regulator"/>
</dbReference>
<dbReference type="AlphaFoldDB" id="A0A1Y5TU91"/>
<organism evidence="4 5">
    <name type="scientific">Palleronia marisminoris</name>
    <dbReference type="NCBI Taxonomy" id="315423"/>
    <lineage>
        <taxon>Bacteria</taxon>
        <taxon>Pseudomonadati</taxon>
        <taxon>Pseudomonadota</taxon>
        <taxon>Alphaproteobacteria</taxon>
        <taxon>Rhodobacterales</taxon>
        <taxon>Roseobacteraceae</taxon>
        <taxon>Palleronia</taxon>
    </lineage>
</organism>
<evidence type="ECO:0000256" key="1">
    <source>
        <dbReference type="ARBA" id="ARBA00022553"/>
    </source>
</evidence>
<dbReference type="PANTHER" id="PTHR44591">
    <property type="entry name" value="STRESS RESPONSE REGULATOR PROTEIN 1"/>
    <property type="match status" value="1"/>
</dbReference>
<evidence type="ECO:0000259" key="3">
    <source>
        <dbReference type="PROSITE" id="PS50110"/>
    </source>
</evidence>
<dbReference type="OrthoDB" id="582170at2"/>
<dbReference type="InterPro" id="IPR011006">
    <property type="entry name" value="CheY-like_superfamily"/>
</dbReference>
<dbReference type="PROSITE" id="PS50110">
    <property type="entry name" value="RESPONSE_REGULATORY"/>
    <property type="match status" value="1"/>
</dbReference>
<evidence type="ECO:0000313" key="4">
    <source>
        <dbReference type="EMBL" id="SLN68336.1"/>
    </source>
</evidence>
<dbReference type="SUPFAM" id="SSF52172">
    <property type="entry name" value="CheY-like"/>
    <property type="match status" value="1"/>
</dbReference>
<dbReference type="PANTHER" id="PTHR44591:SF3">
    <property type="entry name" value="RESPONSE REGULATORY DOMAIN-CONTAINING PROTEIN"/>
    <property type="match status" value="1"/>
</dbReference>
<feature type="domain" description="Response regulatory" evidence="3">
    <location>
        <begin position="1"/>
        <end position="104"/>
    </location>
</feature>
<dbReference type="Proteomes" id="UP000193870">
    <property type="component" value="Unassembled WGS sequence"/>
</dbReference>
<feature type="modified residue" description="4-aspartylphosphate" evidence="2">
    <location>
        <position position="43"/>
    </location>
</feature>
<dbReference type="Gene3D" id="3.40.50.2300">
    <property type="match status" value="1"/>
</dbReference>